<dbReference type="AlphaFoldDB" id="A0A9E6Y160"/>
<dbReference type="RefSeq" id="WP_259312322.1">
    <property type="nucleotide sequence ID" value="NZ_CP087164.1"/>
</dbReference>
<dbReference type="Gene3D" id="3.40.50.720">
    <property type="entry name" value="NAD(P)-binding Rossmann-like Domain"/>
    <property type="match status" value="1"/>
</dbReference>
<dbReference type="GO" id="GO:0005737">
    <property type="term" value="C:cytoplasm"/>
    <property type="evidence" value="ECO:0007669"/>
    <property type="project" value="TreeGrafter"/>
</dbReference>
<evidence type="ECO:0000313" key="2">
    <source>
        <dbReference type="EMBL" id="UGS38297.1"/>
    </source>
</evidence>
<dbReference type="KEGG" id="sbae:DSM104329_04721"/>
<dbReference type="Pfam" id="PF13460">
    <property type="entry name" value="NAD_binding_10"/>
    <property type="match status" value="1"/>
</dbReference>
<dbReference type="GO" id="GO:0004029">
    <property type="term" value="F:aldehyde dehydrogenase (NAD+) activity"/>
    <property type="evidence" value="ECO:0007669"/>
    <property type="project" value="TreeGrafter"/>
</dbReference>
<keyword evidence="3" id="KW-1185">Reference proteome</keyword>
<evidence type="ECO:0000259" key="1">
    <source>
        <dbReference type="Pfam" id="PF13460"/>
    </source>
</evidence>
<dbReference type="EMBL" id="CP087164">
    <property type="protein sequence ID" value="UGS38297.1"/>
    <property type="molecule type" value="Genomic_DNA"/>
</dbReference>
<proteinExistence type="predicted"/>
<gene>
    <name evidence="2" type="ORF">DSM104329_04721</name>
</gene>
<dbReference type="SUPFAM" id="SSF51735">
    <property type="entry name" value="NAD(P)-binding Rossmann-fold domains"/>
    <property type="match status" value="1"/>
</dbReference>
<accession>A0A9E6Y160</accession>
<organism evidence="2 3">
    <name type="scientific">Capillimicrobium parvum</name>
    <dbReference type="NCBI Taxonomy" id="2884022"/>
    <lineage>
        <taxon>Bacteria</taxon>
        <taxon>Bacillati</taxon>
        <taxon>Actinomycetota</taxon>
        <taxon>Thermoleophilia</taxon>
        <taxon>Solirubrobacterales</taxon>
        <taxon>Capillimicrobiaceae</taxon>
        <taxon>Capillimicrobium</taxon>
    </lineage>
</organism>
<name>A0A9E6Y160_9ACTN</name>
<dbReference type="PANTHER" id="PTHR48079">
    <property type="entry name" value="PROTEIN YEEZ"/>
    <property type="match status" value="1"/>
</dbReference>
<sequence length="315" mass="33047">MQIFVTGATGEIGRPAVEALVRGGHDVRAATRGEDGDRIARGLGAQPIRADLFDGESVRAAVGNAEAVLHLATKIPPSADMGELSNWEENDRLRAETTRHLVAAAGAAGTRVLVLQSYFAVQRPAGDAWIEAVDDAAPRWSDIGVMDSMRAAEEALGGLAGSPCAGVVLRFGSIYSERSEQLQAQIAGLTSGEAAIPGDGRNYWPFVASADAGDAIVAALSLDGGTFNVADDEPVTLERFYTEAAAALGVEVPGHWEDVSGPMADVLLGSWRVSNRPLREATGWRPSVPSVLDGWPAAALRYLGGRPGRRPVLMA</sequence>
<dbReference type="InterPro" id="IPR036291">
    <property type="entry name" value="NAD(P)-bd_dom_sf"/>
</dbReference>
<dbReference type="PANTHER" id="PTHR48079:SF6">
    <property type="entry name" value="NAD(P)-BINDING DOMAIN-CONTAINING PROTEIN-RELATED"/>
    <property type="match status" value="1"/>
</dbReference>
<protein>
    <recommendedName>
        <fullName evidence="1">NAD(P)-binding domain-containing protein</fullName>
    </recommendedName>
</protein>
<dbReference type="Proteomes" id="UP001162834">
    <property type="component" value="Chromosome"/>
</dbReference>
<reference evidence="2" key="1">
    <citation type="journal article" date="2022" name="Int. J. Syst. Evol. Microbiol.">
        <title>Pseudomonas aegrilactucae sp. nov. and Pseudomonas morbosilactucae sp. nov., pathogens causing bacterial rot of lettuce in Japan.</title>
        <authorList>
            <person name="Sawada H."/>
            <person name="Fujikawa T."/>
            <person name="Satou M."/>
        </authorList>
    </citation>
    <scope>NUCLEOTIDE SEQUENCE</scope>
    <source>
        <strain evidence="2">0166_1</strain>
    </source>
</reference>
<feature type="domain" description="NAD(P)-binding" evidence="1">
    <location>
        <begin position="7"/>
        <end position="189"/>
    </location>
</feature>
<evidence type="ECO:0000313" key="3">
    <source>
        <dbReference type="Proteomes" id="UP001162834"/>
    </source>
</evidence>
<dbReference type="InterPro" id="IPR016040">
    <property type="entry name" value="NAD(P)-bd_dom"/>
</dbReference>
<dbReference type="InterPro" id="IPR051783">
    <property type="entry name" value="NAD(P)-dependent_oxidoreduct"/>
</dbReference>